<proteinExistence type="predicted"/>
<feature type="domain" description="DUF6589" evidence="1">
    <location>
        <begin position="3"/>
        <end position="71"/>
    </location>
</feature>
<dbReference type="InterPro" id="IPR046496">
    <property type="entry name" value="DUF6589"/>
</dbReference>
<accession>A0A0C3AS60</accession>
<evidence type="ECO:0000313" key="2">
    <source>
        <dbReference type="EMBL" id="KIM76758.1"/>
    </source>
</evidence>
<name>A0A0C3AS60_PILCF</name>
<protein>
    <recommendedName>
        <fullName evidence="1">DUF6589 domain-containing protein</fullName>
    </recommendedName>
</protein>
<dbReference type="InParanoid" id="A0A0C3AS60"/>
<evidence type="ECO:0000259" key="1">
    <source>
        <dbReference type="Pfam" id="PF20231"/>
    </source>
</evidence>
<sequence length="73" mass="8388">PCSDLAHHNIRLLTHDLLYVAELLHAASDGDYRWIEDILGNLAMMFHSAGSNNYCTELLHFIFNLKLVWGDNF</sequence>
<reference evidence="2 3" key="1">
    <citation type="submission" date="2014-04" db="EMBL/GenBank/DDBJ databases">
        <authorList>
            <consortium name="DOE Joint Genome Institute"/>
            <person name="Kuo A."/>
            <person name="Tarkka M."/>
            <person name="Buscot F."/>
            <person name="Kohler A."/>
            <person name="Nagy L.G."/>
            <person name="Floudas D."/>
            <person name="Copeland A."/>
            <person name="Barry K.W."/>
            <person name="Cichocki N."/>
            <person name="Veneault-Fourrey C."/>
            <person name="LaButti K."/>
            <person name="Lindquist E.A."/>
            <person name="Lipzen A."/>
            <person name="Lundell T."/>
            <person name="Morin E."/>
            <person name="Murat C."/>
            <person name="Sun H."/>
            <person name="Tunlid A."/>
            <person name="Henrissat B."/>
            <person name="Grigoriev I.V."/>
            <person name="Hibbett D.S."/>
            <person name="Martin F."/>
            <person name="Nordberg H.P."/>
            <person name="Cantor M.N."/>
            <person name="Hua S.X."/>
        </authorList>
    </citation>
    <scope>NUCLEOTIDE SEQUENCE [LARGE SCALE GENOMIC DNA]</scope>
    <source>
        <strain evidence="2 3">F 1598</strain>
    </source>
</reference>
<evidence type="ECO:0000313" key="3">
    <source>
        <dbReference type="Proteomes" id="UP000054166"/>
    </source>
</evidence>
<feature type="non-terminal residue" evidence="2">
    <location>
        <position position="73"/>
    </location>
</feature>
<dbReference type="Proteomes" id="UP000054166">
    <property type="component" value="Unassembled WGS sequence"/>
</dbReference>
<dbReference type="OrthoDB" id="2496395at2759"/>
<gene>
    <name evidence="2" type="ORF">PILCRDRAFT_30660</name>
</gene>
<feature type="non-terminal residue" evidence="2">
    <location>
        <position position="1"/>
    </location>
</feature>
<reference evidence="3" key="2">
    <citation type="submission" date="2015-01" db="EMBL/GenBank/DDBJ databases">
        <title>Evolutionary Origins and Diversification of the Mycorrhizal Mutualists.</title>
        <authorList>
            <consortium name="DOE Joint Genome Institute"/>
            <consortium name="Mycorrhizal Genomics Consortium"/>
            <person name="Kohler A."/>
            <person name="Kuo A."/>
            <person name="Nagy L.G."/>
            <person name="Floudas D."/>
            <person name="Copeland A."/>
            <person name="Barry K.W."/>
            <person name="Cichocki N."/>
            <person name="Veneault-Fourrey C."/>
            <person name="LaButti K."/>
            <person name="Lindquist E.A."/>
            <person name="Lipzen A."/>
            <person name="Lundell T."/>
            <person name="Morin E."/>
            <person name="Murat C."/>
            <person name="Riley R."/>
            <person name="Ohm R."/>
            <person name="Sun H."/>
            <person name="Tunlid A."/>
            <person name="Henrissat B."/>
            <person name="Grigoriev I.V."/>
            <person name="Hibbett D.S."/>
            <person name="Martin F."/>
        </authorList>
    </citation>
    <scope>NUCLEOTIDE SEQUENCE [LARGE SCALE GENOMIC DNA]</scope>
    <source>
        <strain evidence="3">F 1598</strain>
    </source>
</reference>
<keyword evidence="3" id="KW-1185">Reference proteome</keyword>
<dbReference type="Pfam" id="PF20231">
    <property type="entry name" value="DUF6589"/>
    <property type="match status" value="1"/>
</dbReference>
<dbReference type="EMBL" id="KN833031">
    <property type="protein sequence ID" value="KIM76758.1"/>
    <property type="molecule type" value="Genomic_DNA"/>
</dbReference>
<organism evidence="2 3">
    <name type="scientific">Piloderma croceum (strain F 1598)</name>
    <dbReference type="NCBI Taxonomy" id="765440"/>
    <lineage>
        <taxon>Eukaryota</taxon>
        <taxon>Fungi</taxon>
        <taxon>Dikarya</taxon>
        <taxon>Basidiomycota</taxon>
        <taxon>Agaricomycotina</taxon>
        <taxon>Agaricomycetes</taxon>
        <taxon>Agaricomycetidae</taxon>
        <taxon>Atheliales</taxon>
        <taxon>Atheliaceae</taxon>
        <taxon>Piloderma</taxon>
    </lineage>
</organism>
<dbReference type="AlphaFoldDB" id="A0A0C3AS60"/>
<dbReference type="HOGENOM" id="CLU_193952_0_0_1"/>